<dbReference type="Proteomes" id="UP000621560">
    <property type="component" value="Unassembled WGS sequence"/>
</dbReference>
<dbReference type="Pfam" id="PF12697">
    <property type="entry name" value="Abhydrolase_6"/>
    <property type="match status" value="1"/>
</dbReference>
<sequence>MEQPCLLIHGFTGSVWEVEPLASYLRDHDCRPATFLLKGLGGTRRDMRGSTRLDWLRIAEEELEKLLRQYPRIHLIGFSTGALIASHLAIRYPERISTLTLLAAPVYLFNGRVLLRSLTQPHMLKNYARKLLSTPIQTAREFKSMLMESNDIYSRIEMPTLVVQGDHDHIVRTESAHHIYRHLRTPAKKLLIVNNCGHMVCHHAASRSDIFEHVLRFVTQVRAEQPDREGQSAPVPGLAGLQTLQP</sequence>
<accession>A0A927GTK0</accession>
<feature type="active site" description="Charge relay system" evidence="1">
    <location>
        <position position="168"/>
    </location>
</feature>
<evidence type="ECO:0000313" key="5">
    <source>
        <dbReference type="Proteomes" id="UP000621560"/>
    </source>
</evidence>
<dbReference type="InterPro" id="IPR000073">
    <property type="entry name" value="AB_hydrolase_1"/>
</dbReference>
<evidence type="ECO:0000259" key="3">
    <source>
        <dbReference type="Pfam" id="PF12697"/>
    </source>
</evidence>
<evidence type="ECO:0000256" key="2">
    <source>
        <dbReference type="SAM" id="MobiDB-lite"/>
    </source>
</evidence>
<dbReference type="AlphaFoldDB" id="A0A927GTK0"/>
<evidence type="ECO:0000256" key="1">
    <source>
        <dbReference type="PIRSR" id="PIRSR017388-1"/>
    </source>
</evidence>
<feature type="active site" description="Nucleophile" evidence="1">
    <location>
        <position position="79"/>
    </location>
</feature>
<proteinExistence type="predicted"/>
<feature type="active site" description="Charge relay system" evidence="1">
    <location>
        <position position="198"/>
    </location>
</feature>
<dbReference type="InterPro" id="IPR012354">
    <property type="entry name" value="Esterase_lipase"/>
</dbReference>
<dbReference type="RefSeq" id="WP_190920229.1">
    <property type="nucleotide sequence ID" value="NZ_JACXIZ010000033.1"/>
</dbReference>
<feature type="domain" description="AB hydrolase-1" evidence="3">
    <location>
        <begin position="6"/>
        <end position="203"/>
    </location>
</feature>
<comment type="caution">
    <text evidence="4">The sequence shown here is derived from an EMBL/GenBank/DDBJ whole genome shotgun (WGS) entry which is preliminary data.</text>
</comment>
<dbReference type="GO" id="GO:0052689">
    <property type="term" value="F:carboxylic ester hydrolase activity"/>
    <property type="evidence" value="ECO:0007669"/>
    <property type="project" value="InterPro"/>
</dbReference>
<organism evidence="4 5">
    <name type="scientific">Paenibacillus sabuli</name>
    <dbReference type="NCBI Taxonomy" id="2772509"/>
    <lineage>
        <taxon>Bacteria</taxon>
        <taxon>Bacillati</taxon>
        <taxon>Bacillota</taxon>
        <taxon>Bacilli</taxon>
        <taxon>Bacillales</taxon>
        <taxon>Paenibacillaceae</taxon>
        <taxon>Paenibacillus</taxon>
    </lineage>
</organism>
<dbReference type="SUPFAM" id="SSF53474">
    <property type="entry name" value="alpha/beta-Hydrolases"/>
    <property type="match status" value="1"/>
</dbReference>
<dbReference type="PANTHER" id="PTHR43689">
    <property type="entry name" value="HYDROLASE"/>
    <property type="match status" value="1"/>
</dbReference>
<dbReference type="EMBL" id="JACXIZ010000033">
    <property type="protein sequence ID" value="MBD2847170.1"/>
    <property type="molecule type" value="Genomic_DNA"/>
</dbReference>
<keyword evidence="5" id="KW-1185">Reference proteome</keyword>
<dbReference type="PANTHER" id="PTHR43689:SF8">
    <property type="entry name" value="ALPHA_BETA-HYDROLASES SUPERFAMILY PROTEIN"/>
    <property type="match status" value="1"/>
</dbReference>
<reference evidence="4" key="1">
    <citation type="submission" date="2020-09" db="EMBL/GenBank/DDBJ databases">
        <title>A novel bacterium of genus Paenibacillus, isolated from South China Sea.</title>
        <authorList>
            <person name="Huang H."/>
            <person name="Mo K."/>
            <person name="Hu Y."/>
        </authorList>
    </citation>
    <scope>NUCLEOTIDE SEQUENCE</scope>
    <source>
        <strain evidence="4">IB182496</strain>
    </source>
</reference>
<dbReference type="PIRSF" id="PIRSF017388">
    <property type="entry name" value="Esterase_lipase"/>
    <property type="match status" value="1"/>
</dbReference>
<name>A0A927GTK0_9BACL</name>
<dbReference type="Gene3D" id="3.40.50.1820">
    <property type="entry name" value="alpha/beta hydrolase"/>
    <property type="match status" value="1"/>
</dbReference>
<gene>
    <name evidence="4" type="ORF">IDH44_18375</name>
</gene>
<keyword evidence="4" id="KW-0378">Hydrolase</keyword>
<feature type="region of interest" description="Disordered" evidence="2">
    <location>
        <begin position="223"/>
        <end position="246"/>
    </location>
</feature>
<dbReference type="InterPro" id="IPR029058">
    <property type="entry name" value="AB_hydrolase_fold"/>
</dbReference>
<protein>
    <submittedName>
        <fullName evidence="4">Alpha/beta fold hydrolase</fullName>
    </submittedName>
</protein>
<evidence type="ECO:0000313" key="4">
    <source>
        <dbReference type="EMBL" id="MBD2847170.1"/>
    </source>
</evidence>